<organism evidence="1 2">
    <name type="scientific">Gigaspora margarita</name>
    <dbReference type="NCBI Taxonomy" id="4874"/>
    <lineage>
        <taxon>Eukaryota</taxon>
        <taxon>Fungi</taxon>
        <taxon>Fungi incertae sedis</taxon>
        <taxon>Mucoromycota</taxon>
        <taxon>Glomeromycotina</taxon>
        <taxon>Glomeromycetes</taxon>
        <taxon>Diversisporales</taxon>
        <taxon>Gigasporaceae</taxon>
        <taxon>Gigaspora</taxon>
    </lineage>
</organism>
<dbReference type="AlphaFoldDB" id="A0A8H4EN98"/>
<dbReference type="OrthoDB" id="2425936at2759"/>
<evidence type="ECO:0000313" key="2">
    <source>
        <dbReference type="Proteomes" id="UP000439903"/>
    </source>
</evidence>
<protein>
    <recommendedName>
        <fullName evidence="3">Serine-threonine/tyrosine-protein kinase catalytic domain-containing protein</fullName>
    </recommendedName>
</protein>
<keyword evidence="2" id="KW-1185">Reference proteome</keyword>
<accession>A0A8H4EN98</accession>
<reference evidence="1 2" key="1">
    <citation type="journal article" date="2019" name="Environ. Microbiol.">
        <title>At the nexus of three kingdoms: the genome of the mycorrhizal fungus Gigaspora margarita provides insights into plant, endobacterial and fungal interactions.</title>
        <authorList>
            <person name="Venice F."/>
            <person name="Ghignone S."/>
            <person name="Salvioli di Fossalunga A."/>
            <person name="Amselem J."/>
            <person name="Novero M."/>
            <person name="Xianan X."/>
            <person name="Sedzielewska Toro K."/>
            <person name="Morin E."/>
            <person name="Lipzen A."/>
            <person name="Grigoriev I.V."/>
            <person name="Henrissat B."/>
            <person name="Martin F.M."/>
            <person name="Bonfante P."/>
        </authorList>
    </citation>
    <scope>NUCLEOTIDE SEQUENCE [LARGE SCALE GENOMIC DNA]</scope>
    <source>
        <strain evidence="1 2">BEG34</strain>
    </source>
</reference>
<comment type="caution">
    <text evidence="1">The sequence shown here is derived from an EMBL/GenBank/DDBJ whole genome shotgun (WGS) entry which is preliminary data.</text>
</comment>
<dbReference type="EMBL" id="WTPW01000336">
    <property type="protein sequence ID" value="KAF0521381.1"/>
    <property type="molecule type" value="Genomic_DNA"/>
</dbReference>
<dbReference type="Proteomes" id="UP000439903">
    <property type="component" value="Unassembled WGS sequence"/>
</dbReference>
<sequence length="191" mass="22275">MESCWNQDPKQRPTIQTIQLDLKDFIKGSGDSRKQIDEAEKTRLDLMSEQFIITSPPKSHNAYYTTREIKVIHVSPTKLNLEIYKLKPKFSKRMKFGVRKPEQTLVMTKEKIHYQMDSDNVNDTTQNFDPFSNLNQTTPIVPLPDTFNNTNLNLELTDYTKKSRKIKKEIALEKDASASKYYRSDCQCSIM</sequence>
<gene>
    <name evidence="1" type="ORF">F8M41_015825</name>
</gene>
<proteinExistence type="predicted"/>
<name>A0A8H4EN98_GIGMA</name>
<evidence type="ECO:0000313" key="1">
    <source>
        <dbReference type="EMBL" id="KAF0521381.1"/>
    </source>
</evidence>
<evidence type="ECO:0008006" key="3">
    <source>
        <dbReference type="Google" id="ProtNLM"/>
    </source>
</evidence>